<dbReference type="GO" id="GO:0003993">
    <property type="term" value="F:acid phosphatase activity"/>
    <property type="evidence" value="ECO:0007669"/>
    <property type="project" value="UniProtKB-EC"/>
</dbReference>
<dbReference type="CDD" id="cd03397">
    <property type="entry name" value="PAP2_acid_phosphatase"/>
    <property type="match status" value="1"/>
</dbReference>
<comment type="caution">
    <text evidence="4">The sequence shown here is derived from an EMBL/GenBank/DDBJ whole genome shotgun (WGS) entry which is preliminary data.</text>
</comment>
<organism evidence="4 5">
    <name type="scientific">Methylobacterium oryzihabitans</name>
    <dbReference type="NCBI Taxonomy" id="2499852"/>
    <lineage>
        <taxon>Bacteria</taxon>
        <taxon>Pseudomonadati</taxon>
        <taxon>Pseudomonadota</taxon>
        <taxon>Alphaproteobacteria</taxon>
        <taxon>Hyphomicrobiales</taxon>
        <taxon>Methylobacteriaceae</taxon>
        <taxon>Methylobacterium</taxon>
    </lineage>
</organism>
<feature type="signal peptide" evidence="2">
    <location>
        <begin position="1"/>
        <end position="23"/>
    </location>
</feature>
<evidence type="ECO:0000256" key="2">
    <source>
        <dbReference type="SAM" id="SignalP"/>
    </source>
</evidence>
<dbReference type="GO" id="GO:0030288">
    <property type="term" value="C:outer membrane-bounded periplasmic space"/>
    <property type="evidence" value="ECO:0007669"/>
    <property type="project" value="InterPro"/>
</dbReference>
<evidence type="ECO:0000313" key="5">
    <source>
        <dbReference type="Proteomes" id="UP000286997"/>
    </source>
</evidence>
<reference evidence="4 5" key="1">
    <citation type="submission" date="2019-01" db="EMBL/GenBank/DDBJ databases">
        <authorList>
            <person name="Chen W.-M."/>
        </authorList>
    </citation>
    <scope>NUCLEOTIDE SEQUENCE [LARGE SCALE GENOMIC DNA]</scope>
    <source>
        <strain evidence="4 5">TER-1</strain>
    </source>
</reference>
<dbReference type="RefSeq" id="WP_127727352.1">
    <property type="nucleotide sequence ID" value="NZ_SACP01000002.1"/>
</dbReference>
<dbReference type="PIRSF" id="PIRSF000897">
    <property type="entry name" value="Acid_Ptase_ClsA"/>
    <property type="match status" value="1"/>
</dbReference>
<dbReference type="InterPro" id="IPR036938">
    <property type="entry name" value="PAP2/HPO_sf"/>
</dbReference>
<dbReference type="Proteomes" id="UP000286997">
    <property type="component" value="Unassembled WGS sequence"/>
</dbReference>
<dbReference type="Pfam" id="PF01569">
    <property type="entry name" value="PAP2"/>
    <property type="match status" value="1"/>
</dbReference>
<dbReference type="SMART" id="SM00014">
    <property type="entry name" value="acidPPc"/>
    <property type="match status" value="1"/>
</dbReference>
<dbReference type="InterPro" id="IPR001011">
    <property type="entry name" value="Acid_Pase_classA_bac"/>
</dbReference>
<dbReference type="OrthoDB" id="9805301at2"/>
<comment type="catalytic activity">
    <reaction evidence="1">
        <text>a phosphate monoester + H2O = an alcohol + phosphate</text>
        <dbReference type="Rhea" id="RHEA:15017"/>
        <dbReference type="ChEBI" id="CHEBI:15377"/>
        <dbReference type="ChEBI" id="CHEBI:30879"/>
        <dbReference type="ChEBI" id="CHEBI:43474"/>
        <dbReference type="ChEBI" id="CHEBI:67140"/>
        <dbReference type="EC" id="3.1.3.2"/>
    </reaction>
</comment>
<keyword evidence="5" id="KW-1185">Reference proteome</keyword>
<feature type="domain" description="Phosphatidic acid phosphatase type 2/haloperoxidase" evidence="3">
    <location>
        <begin position="120"/>
        <end position="233"/>
    </location>
</feature>
<gene>
    <name evidence="4" type="ORF">EOE48_03285</name>
</gene>
<comment type="similarity">
    <text evidence="1">Belongs to the class A bacterial acid phosphatase family.</text>
</comment>
<dbReference type="EC" id="3.1.3.2" evidence="1"/>
<dbReference type="PRINTS" id="PR00483">
    <property type="entry name" value="BACPHPHTASE"/>
</dbReference>
<dbReference type="AlphaFoldDB" id="A0A3S2WFJ4"/>
<proteinExistence type="inferred from homology"/>
<sequence length="278" mass="29015">MPRPIPVLAAFLLAAAAIHGANAQEAAPPIAADPVRPGKPARVPYLAPGALDTTAVLPPPPPPGSEAARADKAAYDATRALKDTPRWHLATHDVASGVASLLDDFSCSIGRRLDPARLPVLIGVLERARLDVVEAVRRPKEVYRRERPHLGNDAPICVARTEPLARSPSYPSGHTTEGWTFALILAAAMPEHATAILRRGRIYGESRIVCGVHWPSDVEAGRDNGAALFAALQGSAAFRADLDAARAELAAILPALGAADPDPATCAMEAAAAGKPVP</sequence>
<dbReference type="InterPro" id="IPR000326">
    <property type="entry name" value="PAP2/HPO"/>
</dbReference>
<dbReference type="EMBL" id="SACP01000002">
    <property type="protein sequence ID" value="RVU21133.1"/>
    <property type="molecule type" value="Genomic_DNA"/>
</dbReference>
<evidence type="ECO:0000313" key="4">
    <source>
        <dbReference type="EMBL" id="RVU21133.1"/>
    </source>
</evidence>
<evidence type="ECO:0000259" key="3">
    <source>
        <dbReference type="SMART" id="SM00014"/>
    </source>
</evidence>
<dbReference type="SUPFAM" id="SSF48317">
    <property type="entry name" value="Acid phosphatase/Vanadium-dependent haloperoxidase"/>
    <property type="match status" value="1"/>
</dbReference>
<protein>
    <recommendedName>
        <fullName evidence="1">Acid phosphatase</fullName>
        <ecNumber evidence="1">3.1.3.2</ecNumber>
    </recommendedName>
</protein>
<accession>A0A3S2WFJ4</accession>
<name>A0A3S2WFJ4_9HYPH</name>
<keyword evidence="2" id="KW-0732">Signal</keyword>
<evidence type="ECO:0000256" key="1">
    <source>
        <dbReference type="PIRNR" id="PIRNR000897"/>
    </source>
</evidence>
<dbReference type="Gene3D" id="1.20.144.10">
    <property type="entry name" value="Phosphatidic acid phosphatase type 2/haloperoxidase"/>
    <property type="match status" value="1"/>
</dbReference>
<feature type="chain" id="PRO_5018687297" description="Acid phosphatase" evidence="2">
    <location>
        <begin position="24"/>
        <end position="278"/>
    </location>
</feature>
<keyword evidence="1" id="KW-0378">Hydrolase</keyword>